<dbReference type="InterPro" id="IPR006860">
    <property type="entry name" value="FecR"/>
</dbReference>
<evidence type="ECO:0000313" key="4">
    <source>
        <dbReference type="EMBL" id="MEM0577903.1"/>
    </source>
</evidence>
<evidence type="ECO:0000256" key="1">
    <source>
        <dbReference type="SAM" id="Phobius"/>
    </source>
</evidence>
<dbReference type="Proteomes" id="UP001468798">
    <property type="component" value="Unassembled WGS sequence"/>
</dbReference>
<dbReference type="Pfam" id="PF16344">
    <property type="entry name" value="FecR_C"/>
    <property type="match status" value="1"/>
</dbReference>
<name>A0ABU9NRC8_9FLAO</name>
<dbReference type="InterPro" id="IPR032508">
    <property type="entry name" value="FecR_C"/>
</dbReference>
<keyword evidence="5" id="KW-1185">Reference proteome</keyword>
<dbReference type="Gene3D" id="3.55.50.30">
    <property type="match status" value="1"/>
</dbReference>
<dbReference type="Pfam" id="PF04773">
    <property type="entry name" value="FecR"/>
    <property type="match status" value="1"/>
</dbReference>
<dbReference type="EMBL" id="JBCGDP010000017">
    <property type="protein sequence ID" value="MEM0577903.1"/>
    <property type="molecule type" value="Genomic_DNA"/>
</dbReference>
<feature type="transmembrane region" description="Helical" evidence="1">
    <location>
        <begin position="62"/>
        <end position="88"/>
    </location>
</feature>
<dbReference type="PANTHER" id="PTHR30273:SF2">
    <property type="entry name" value="PROTEIN FECR"/>
    <property type="match status" value="1"/>
</dbReference>
<feature type="domain" description="Protein FecR C-terminal" evidence="3">
    <location>
        <begin position="245"/>
        <end position="312"/>
    </location>
</feature>
<feature type="domain" description="FecR protein" evidence="2">
    <location>
        <begin position="106"/>
        <end position="198"/>
    </location>
</feature>
<evidence type="ECO:0000259" key="2">
    <source>
        <dbReference type="Pfam" id="PF04773"/>
    </source>
</evidence>
<dbReference type="InterPro" id="IPR012373">
    <property type="entry name" value="Ferrdict_sens_TM"/>
</dbReference>
<dbReference type="PIRSF" id="PIRSF018266">
    <property type="entry name" value="FecR"/>
    <property type="match status" value="1"/>
</dbReference>
<keyword evidence="1" id="KW-1133">Transmembrane helix</keyword>
<dbReference type="Gene3D" id="2.60.120.1440">
    <property type="match status" value="1"/>
</dbReference>
<protein>
    <submittedName>
        <fullName evidence="4">FecR domain-containing protein</fullName>
    </submittedName>
</protein>
<accession>A0ABU9NRC8</accession>
<proteinExistence type="predicted"/>
<gene>
    <name evidence="4" type="ORF">WFZ86_15465</name>
</gene>
<comment type="caution">
    <text evidence="4">The sequence shown here is derived from an EMBL/GenBank/DDBJ whole genome shotgun (WGS) entry which is preliminary data.</text>
</comment>
<dbReference type="RefSeq" id="WP_342692767.1">
    <property type="nucleotide sequence ID" value="NZ_JBCGDP010000017.1"/>
</dbReference>
<dbReference type="PANTHER" id="PTHR30273">
    <property type="entry name" value="PERIPLASMIC SIGNAL SENSOR AND SIGMA FACTOR ACTIVATOR FECR-RELATED"/>
    <property type="match status" value="1"/>
</dbReference>
<evidence type="ECO:0000259" key="3">
    <source>
        <dbReference type="Pfam" id="PF16344"/>
    </source>
</evidence>
<keyword evidence="1" id="KW-0472">Membrane</keyword>
<keyword evidence="1" id="KW-0812">Transmembrane</keyword>
<sequence>MTDNLHKSVKTFLEGNFSEEGEKIWNSWFQNSNSNDQNDLIITSPTNLQKEIKFIKRRKNNYLFSINTIQLQIAATLLVFLSMGTWWISTNQSNTFLSSFFCKKTETRFGQKEIVILSDGSIIHLNSGSVLKYPKNFSGATREVYLEGEAFFEVAKDKKHPFIIHTSKMDTKVIGTSFNIRAYPNHRIQEVSVLTGKVSVSSIDNNKKIALLPGQKITVSNQDNTLKTHNDINKITIGAWRNNILVFENTPINELIENIEINYGIEVEFNNNSSKNIQISARFVELDPDQIINILSKTINGSFTKDENRYVIKL</sequence>
<reference evidence="4 5" key="1">
    <citation type="submission" date="2024-03" db="EMBL/GenBank/DDBJ databases">
        <title>Two novel species of the genus Flavobacterium exhibiting potentially degradation of complex polysaccharides.</title>
        <authorList>
            <person name="Lian X."/>
        </authorList>
    </citation>
    <scope>NUCLEOTIDE SEQUENCE [LARGE SCALE GENOMIC DNA]</scope>
    <source>
        <strain evidence="4 5">N6</strain>
    </source>
</reference>
<evidence type="ECO:0000313" key="5">
    <source>
        <dbReference type="Proteomes" id="UP001468798"/>
    </source>
</evidence>
<organism evidence="4 5">
    <name type="scientific">Flavobacterium polysaccharolyticum</name>
    <dbReference type="NCBI Taxonomy" id="3133148"/>
    <lineage>
        <taxon>Bacteria</taxon>
        <taxon>Pseudomonadati</taxon>
        <taxon>Bacteroidota</taxon>
        <taxon>Flavobacteriia</taxon>
        <taxon>Flavobacteriales</taxon>
        <taxon>Flavobacteriaceae</taxon>
        <taxon>Flavobacterium</taxon>
    </lineage>
</organism>